<proteinExistence type="predicted"/>
<keyword evidence="2" id="KW-0378">Hydrolase</keyword>
<accession>A0A1I6IJ27</accession>
<dbReference type="Pfam" id="PF13365">
    <property type="entry name" value="Trypsin_2"/>
    <property type="match status" value="1"/>
</dbReference>
<dbReference type="InterPro" id="IPR051201">
    <property type="entry name" value="Chloro_Bact_Ser_Proteases"/>
</dbReference>
<dbReference type="InterPro" id="IPR009003">
    <property type="entry name" value="Peptidase_S1_PA"/>
</dbReference>
<dbReference type="RefSeq" id="WP_091902711.1">
    <property type="nucleotide sequence ID" value="NZ_FOYX01000001.1"/>
</dbReference>
<dbReference type="PANTHER" id="PTHR43343:SF3">
    <property type="entry name" value="PROTEASE DO-LIKE 8, CHLOROPLASTIC"/>
    <property type="match status" value="1"/>
</dbReference>
<keyword evidence="1 3" id="KW-0645">Protease</keyword>
<organism evidence="3 4">
    <name type="scientific">Maribacter stanieri</name>
    <dbReference type="NCBI Taxonomy" id="440514"/>
    <lineage>
        <taxon>Bacteria</taxon>
        <taxon>Pseudomonadati</taxon>
        <taxon>Bacteroidota</taxon>
        <taxon>Flavobacteriia</taxon>
        <taxon>Flavobacteriales</taxon>
        <taxon>Flavobacteriaceae</taxon>
        <taxon>Maribacter</taxon>
    </lineage>
</organism>
<dbReference type="Proteomes" id="UP000199462">
    <property type="component" value="Unassembled WGS sequence"/>
</dbReference>
<evidence type="ECO:0000313" key="4">
    <source>
        <dbReference type="Proteomes" id="UP000199462"/>
    </source>
</evidence>
<dbReference type="Gene3D" id="2.30.42.10">
    <property type="match status" value="1"/>
</dbReference>
<dbReference type="SUPFAM" id="SSF50156">
    <property type="entry name" value="PDZ domain-like"/>
    <property type="match status" value="1"/>
</dbReference>
<dbReference type="InterPro" id="IPR036034">
    <property type="entry name" value="PDZ_sf"/>
</dbReference>
<dbReference type="GO" id="GO:0006508">
    <property type="term" value="P:proteolysis"/>
    <property type="evidence" value="ECO:0007669"/>
    <property type="project" value="UniProtKB-KW"/>
</dbReference>
<gene>
    <name evidence="3" type="ORF">SAMN04488010_1808</name>
</gene>
<evidence type="ECO:0000313" key="3">
    <source>
        <dbReference type="EMBL" id="SFR66698.1"/>
    </source>
</evidence>
<dbReference type="GO" id="GO:0004252">
    <property type="term" value="F:serine-type endopeptidase activity"/>
    <property type="evidence" value="ECO:0007669"/>
    <property type="project" value="InterPro"/>
</dbReference>
<dbReference type="STRING" id="440514.SAMN04488010_1808"/>
<dbReference type="InterPro" id="IPR001940">
    <property type="entry name" value="Peptidase_S1C"/>
</dbReference>
<dbReference type="AlphaFoldDB" id="A0A1I6IJ27"/>
<dbReference type="Gene3D" id="2.40.10.120">
    <property type="match status" value="1"/>
</dbReference>
<dbReference type="PRINTS" id="PR00834">
    <property type="entry name" value="PROTEASES2C"/>
</dbReference>
<dbReference type="EMBL" id="FOYX01000001">
    <property type="protein sequence ID" value="SFR66698.1"/>
    <property type="molecule type" value="Genomic_DNA"/>
</dbReference>
<dbReference type="PANTHER" id="PTHR43343">
    <property type="entry name" value="PEPTIDASE S12"/>
    <property type="match status" value="1"/>
</dbReference>
<sequence>MKIITILLFIFYTTHITAQSISKLYEEANASVVLIKTWQPEIYSQGKMKTLVTLEGLGSGFVISNDGDIMTAAHIVQNATIIKVVFSDGEEVPAKVLYSYPTADVALIRLTESKNTPLSIVTLADSDKVKIGDQVFVIGSPFGLGHSLSVGYVSGKYSPKQVSSGFIKTDFLQTDAAVNEGSSGGPLFNMKGEVIGIASFIISHSEGFQGISFAATSNIAKELLCDERPLWTGIEAYFITGSLAEILNLPQIAGVMVQKVAPQSLGDNLGLKESYYHLQIDGDNLAVGGDVLLSFNDVPLTNEKNMGKAWSIIHNLQHGDTLKAKILRKGKIMNLAFIIPKTEKFSPN</sequence>
<protein>
    <submittedName>
        <fullName evidence="3">Serine protease Do</fullName>
    </submittedName>
</protein>
<name>A0A1I6IJ27_9FLAO</name>
<evidence type="ECO:0000256" key="2">
    <source>
        <dbReference type="ARBA" id="ARBA00022801"/>
    </source>
</evidence>
<keyword evidence="4" id="KW-1185">Reference proteome</keyword>
<reference evidence="4" key="1">
    <citation type="submission" date="2016-10" db="EMBL/GenBank/DDBJ databases">
        <authorList>
            <person name="Varghese N."/>
            <person name="Submissions S."/>
        </authorList>
    </citation>
    <scope>NUCLEOTIDE SEQUENCE [LARGE SCALE GENOMIC DNA]</scope>
    <source>
        <strain evidence="4">DSM 19891</strain>
    </source>
</reference>
<evidence type="ECO:0000256" key="1">
    <source>
        <dbReference type="ARBA" id="ARBA00022670"/>
    </source>
</evidence>
<dbReference type="SUPFAM" id="SSF50494">
    <property type="entry name" value="Trypsin-like serine proteases"/>
    <property type="match status" value="1"/>
</dbReference>